<dbReference type="AlphaFoldDB" id="A0A2I0WJA3"/>
<accession>A0A2I0WJA3</accession>
<evidence type="ECO:0000259" key="2">
    <source>
        <dbReference type="Pfam" id="PF06813"/>
    </source>
</evidence>
<evidence type="ECO:0000313" key="3">
    <source>
        <dbReference type="EMBL" id="PKU75743.1"/>
    </source>
</evidence>
<gene>
    <name evidence="3" type="ORF">MA16_Dca015623</name>
</gene>
<dbReference type="Proteomes" id="UP000233837">
    <property type="component" value="Unassembled WGS sequence"/>
</dbReference>
<proteinExistence type="predicted"/>
<dbReference type="EMBL" id="KZ502577">
    <property type="protein sequence ID" value="PKU75743.1"/>
    <property type="molecule type" value="Genomic_DNA"/>
</dbReference>
<dbReference type="InterPro" id="IPR010658">
    <property type="entry name" value="Nodulin-like"/>
</dbReference>
<protein>
    <recommendedName>
        <fullName evidence="2">Nodulin-like domain-containing protein</fullName>
    </recommendedName>
</protein>
<dbReference type="Pfam" id="PF06813">
    <property type="entry name" value="Nodulin-like"/>
    <property type="match status" value="1"/>
</dbReference>
<reference evidence="3 4" key="1">
    <citation type="journal article" date="2016" name="Sci. Rep.">
        <title>The Dendrobium catenatum Lindl. genome sequence provides insights into polysaccharide synthase, floral development and adaptive evolution.</title>
        <authorList>
            <person name="Zhang G.Q."/>
            <person name="Xu Q."/>
            <person name="Bian C."/>
            <person name="Tsai W.C."/>
            <person name="Yeh C.M."/>
            <person name="Liu K.W."/>
            <person name="Yoshida K."/>
            <person name="Zhang L.S."/>
            <person name="Chang S.B."/>
            <person name="Chen F."/>
            <person name="Shi Y."/>
            <person name="Su Y.Y."/>
            <person name="Zhang Y.Q."/>
            <person name="Chen L.J."/>
            <person name="Yin Y."/>
            <person name="Lin M."/>
            <person name="Huang H."/>
            <person name="Deng H."/>
            <person name="Wang Z.W."/>
            <person name="Zhu S.L."/>
            <person name="Zhao X."/>
            <person name="Deng C."/>
            <person name="Niu S.C."/>
            <person name="Huang J."/>
            <person name="Wang M."/>
            <person name="Liu G.H."/>
            <person name="Yang H.J."/>
            <person name="Xiao X.J."/>
            <person name="Hsiao Y.Y."/>
            <person name="Wu W.L."/>
            <person name="Chen Y.Y."/>
            <person name="Mitsuda N."/>
            <person name="Ohme-Takagi M."/>
            <person name="Luo Y.B."/>
            <person name="Van de Peer Y."/>
            <person name="Liu Z.J."/>
        </authorList>
    </citation>
    <scope>NUCLEOTIDE SEQUENCE [LARGE SCALE GENOMIC DNA]</scope>
    <source>
        <tissue evidence="3">The whole plant</tissue>
    </source>
</reference>
<feature type="chain" id="PRO_5014182246" description="Nodulin-like domain-containing protein" evidence="1">
    <location>
        <begin position="20"/>
        <end position="79"/>
    </location>
</feature>
<evidence type="ECO:0000313" key="4">
    <source>
        <dbReference type="Proteomes" id="UP000233837"/>
    </source>
</evidence>
<keyword evidence="1" id="KW-0732">Signal</keyword>
<name>A0A2I0WJA3_9ASPA</name>
<feature type="domain" description="Nodulin-like" evidence="2">
    <location>
        <begin position="5"/>
        <end position="60"/>
    </location>
</feature>
<evidence type="ECO:0000256" key="1">
    <source>
        <dbReference type="SAM" id="SignalP"/>
    </source>
</evidence>
<feature type="signal peptide" evidence="1">
    <location>
        <begin position="1"/>
        <end position="19"/>
    </location>
</feature>
<organism evidence="3 4">
    <name type="scientific">Dendrobium catenatum</name>
    <dbReference type="NCBI Taxonomy" id="906689"/>
    <lineage>
        <taxon>Eukaryota</taxon>
        <taxon>Viridiplantae</taxon>
        <taxon>Streptophyta</taxon>
        <taxon>Embryophyta</taxon>
        <taxon>Tracheophyta</taxon>
        <taxon>Spermatophyta</taxon>
        <taxon>Magnoliopsida</taxon>
        <taxon>Liliopsida</taxon>
        <taxon>Asparagales</taxon>
        <taxon>Orchidaceae</taxon>
        <taxon>Epidendroideae</taxon>
        <taxon>Malaxideae</taxon>
        <taxon>Dendrobiinae</taxon>
        <taxon>Dendrobium</taxon>
    </lineage>
</organism>
<keyword evidence="4" id="KW-1185">Reference proteome</keyword>
<sequence>MSALPWLTISTIIWLQAIAGTNTDFPAYSSELKSRLHITQFKLNNLAAAKYPGGNLSHLSIAQVCGIQPQNSCTESTHL</sequence>
<reference evidence="3 4" key="2">
    <citation type="journal article" date="2017" name="Nature">
        <title>The Apostasia genome and the evolution of orchids.</title>
        <authorList>
            <person name="Zhang G.Q."/>
            <person name="Liu K.W."/>
            <person name="Li Z."/>
            <person name="Lohaus R."/>
            <person name="Hsiao Y.Y."/>
            <person name="Niu S.C."/>
            <person name="Wang J.Y."/>
            <person name="Lin Y.C."/>
            <person name="Xu Q."/>
            <person name="Chen L.J."/>
            <person name="Yoshida K."/>
            <person name="Fujiwara S."/>
            <person name="Wang Z.W."/>
            <person name="Zhang Y.Q."/>
            <person name="Mitsuda N."/>
            <person name="Wang M."/>
            <person name="Liu G.H."/>
            <person name="Pecoraro L."/>
            <person name="Huang H.X."/>
            <person name="Xiao X.J."/>
            <person name="Lin M."/>
            <person name="Wu X.Y."/>
            <person name="Wu W.L."/>
            <person name="Chen Y.Y."/>
            <person name="Chang S.B."/>
            <person name="Sakamoto S."/>
            <person name="Ohme-Takagi M."/>
            <person name="Yagi M."/>
            <person name="Zeng S.J."/>
            <person name="Shen C.Y."/>
            <person name="Yeh C.M."/>
            <person name="Luo Y.B."/>
            <person name="Tsai W.C."/>
            <person name="Van de Peer Y."/>
            <person name="Liu Z.J."/>
        </authorList>
    </citation>
    <scope>NUCLEOTIDE SEQUENCE [LARGE SCALE GENOMIC DNA]</scope>
    <source>
        <tissue evidence="3">The whole plant</tissue>
    </source>
</reference>